<dbReference type="InParanoid" id="A0A5C3PS89"/>
<dbReference type="PANTHER" id="PTHR47332:SF4">
    <property type="entry name" value="SET DOMAIN-CONTAINING PROTEIN 5"/>
    <property type="match status" value="1"/>
</dbReference>
<keyword evidence="3" id="KW-1185">Reference proteome</keyword>
<evidence type="ECO:0000313" key="3">
    <source>
        <dbReference type="Proteomes" id="UP000308197"/>
    </source>
</evidence>
<dbReference type="Proteomes" id="UP000308197">
    <property type="component" value="Unassembled WGS sequence"/>
</dbReference>
<dbReference type="EMBL" id="ML210997">
    <property type="protein sequence ID" value="TFK92486.1"/>
    <property type="molecule type" value="Genomic_DNA"/>
</dbReference>
<dbReference type="Pfam" id="PF00856">
    <property type="entry name" value="SET"/>
    <property type="match status" value="1"/>
</dbReference>
<dbReference type="PANTHER" id="PTHR47332">
    <property type="entry name" value="SET DOMAIN-CONTAINING PROTEIN 5"/>
    <property type="match status" value="1"/>
</dbReference>
<dbReference type="AlphaFoldDB" id="A0A5C3PS89"/>
<reference evidence="2 3" key="1">
    <citation type="journal article" date="2019" name="Nat. Ecol. Evol.">
        <title>Megaphylogeny resolves global patterns of mushroom evolution.</title>
        <authorList>
            <person name="Varga T."/>
            <person name="Krizsan K."/>
            <person name="Foldi C."/>
            <person name="Dima B."/>
            <person name="Sanchez-Garcia M."/>
            <person name="Sanchez-Ramirez S."/>
            <person name="Szollosi G.J."/>
            <person name="Szarkandi J.G."/>
            <person name="Papp V."/>
            <person name="Albert L."/>
            <person name="Andreopoulos W."/>
            <person name="Angelini C."/>
            <person name="Antonin V."/>
            <person name="Barry K.W."/>
            <person name="Bougher N.L."/>
            <person name="Buchanan P."/>
            <person name="Buyck B."/>
            <person name="Bense V."/>
            <person name="Catcheside P."/>
            <person name="Chovatia M."/>
            <person name="Cooper J."/>
            <person name="Damon W."/>
            <person name="Desjardin D."/>
            <person name="Finy P."/>
            <person name="Geml J."/>
            <person name="Haridas S."/>
            <person name="Hughes K."/>
            <person name="Justo A."/>
            <person name="Karasinski D."/>
            <person name="Kautmanova I."/>
            <person name="Kiss B."/>
            <person name="Kocsube S."/>
            <person name="Kotiranta H."/>
            <person name="LaButti K.M."/>
            <person name="Lechner B.E."/>
            <person name="Liimatainen K."/>
            <person name="Lipzen A."/>
            <person name="Lukacs Z."/>
            <person name="Mihaltcheva S."/>
            <person name="Morgado L.N."/>
            <person name="Niskanen T."/>
            <person name="Noordeloos M.E."/>
            <person name="Ohm R.A."/>
            <person name="Ortiz-Santana B."/>
            <person name="Ovrebo C."/>
            <person name="Racz N."/>
            <person name="Riley R."/>
            <person name="Savchenko A."/>
            <person name="Shiryaev A."/>
            <person name="Soop K."/>
            <person name="Spirin V."/>
            <person name="Szebenyi C."/>
            <person name="Tomsovsky M."/>
            <person name="Tulloss R.E."/>
            <person name="Uehling J."/>
            <person name="Grigoriev I.V."/>
            <person name="Vagvolgyi C."/>
            <person name="Papp T."/>
            <person name="Martin F.M."/>
            <person name="Miettinen O."/>
            <person name="Hibbett D.S."/>
            <person name="Nagy L.G."/>
        </authorList>
    </citation>
    <scope>NUCLEOTIDE SEQUENCE [LARGE SCALE GENOMIC DNA]</scope>
    <source>
        <strain evidence="2 3">HHB13444</strain>
    </source>
</reference>
<dbReference type="PROSITE" id="PS50280">
    <property type="entry name" value="SET"/>
    <property type="match status" value="1"/>
</dbReference>
<evidence type="ECO:0000259" key="1">
    <source>
        <dbReference type="PROSITE" id="PS50280"/>
    </source>
</evidence>
<dbReference type="InterPro" id="IPR053185">
    <property type="entry name" value="SET_domain_protein"/>
</dbReference>
<proteinExistence type="predicted"/>
<evidence type="ECO:0000313" key="2">
    <source>
        <dbReference type="EMBL" id="TFK92486.1"/>
    </source>
</evidence>
<dbReference type="InterPro" id="IPR046341">
    <property type="entry name" value="SET_dom_sf"/>
</dbReference>
<dbReference type="SUPFAM" id="SSF82199">
    <property type="entry name" value="SET domain"/>
    <property type="match status" value="1"/>
</dbReference>
<accession>A0A5C3PS89</accession>
<protein>
    <submittedName>
        <fullName evidence="2">SET domain-containing protein</fullName>
    </submittedName>
</protein>
<dbReference type="CDD" id="cd20071">
    <property type="entry name" value="SET_SMYD"/>
    <property type="match status" value="1"/>
</dbReference>
<gene>
    <name evidence="2" type="ORF">K466DRAFT_480495</name>
</gene>
<sequence>MSSAEDTSPAFQVAPSPRTGGVGLFATRMLSRGTLILSEAPLFTLPPTHTNSTVLSALSQRTREEQSEFFTLWNAFKAPHNGRPPLLPALGIFATNALPCGDGPESAKEGTGWKTGLCGPREGVFLQASRLNHSCRPNICRWWDPDMQEMRIRALRDIEPDEELCMSYVGVDILQARAERTTEIEEVFRFVCTCEACSLDREECLESDRKRAAVRRLFEEIGQCGKEPTLGMRKVQLALRLLQEEQLVHYEASFSFDAFQFCVLVSDFANAKAWVRKAWEATCNTSGPDSPAARTFKLYWANPRTHQLAGVLPRMTLSGPGS</sequence>
<feature type="domain" description="SET" evidence="1">
    <location>
        <begin position="9"/>
        <end position="169"/>
    </location>
</feature>
<dbReference type="SMART" id="SM00317">
    <property type="entry name" value="SET"/>
    <property type="match status" value="1"/>
</dbReference>
<dbReference type="FunCoup" id="A0A5C3PS89">
    <property type="interactions" value="1"/>
</dbReference>
<dbReference type="STRING" id="1314778.A0A5C3PS89"/>
<dbReference type="Gene3D" id="2.170.270.10">
    <property type="entry name" value="SET domain"/>
    <property type="match status" value="1"/>
</dbReference>
<name>A0A5C3PS89_9APHY</name>
<dbReference type="InterPro" id="IPR001214">
    <property type="entry name" value="SET_dom"/>
</dbReference>
<organism evidence="2 3">
    <name type="scientific">Polyporus arcularius HHB13444</name>
    <dbReference type="NCBI Taxonomy" id="1314778"/>
    <lineage>
        <taxon>Eukaryota</taxon>
        <taxon>Fungi</taxon>
        <taxon>Dikarya</taxon>
        <taxon>Basidiomycota</taxon>
        <taxon>Agaricomycotina</taxon>
        <taxon>Agaricomycetes</taxon>
        <taxon>Polyporales</taxon>
        <taxon>Polyporaceae</taxon>
        <taxon>Polyporus</taxon>
    </lineage>
</organism>